<comment type="caution">
    <text evidence="2">The sequence shown here is derived from an EMBL/GenBank/DDBJ whole genome shotgun (WGS) entry which is preliminary data.</text>
</comment>
<dbReference type="SMART" id="SM00481">
    <property type="entry name" value="POLIIIAc"/>
    <property type="match status" value="1"/>
</dbReference>
<dbReference type="Gene3D" id="3.20.20.140">
    <property type="entry name" value="Metal-dependent hydrolases"/>
    <property type="match status" value="1"/>
</dbReference>
<organism evidence="2 3">
    <name type="scientific">Methanoculleus marisnigri</name>
    <dbReference type="NCBI Taxonomy" id="2198"/>
    <lineage>
        <taxon>Archaea</taxon>
        <taxon>Methanobacteriati</taxon>
        <taxon>Methanobacteriota</taxon>
        <taxon>Stenosarchaea group</taxon>
        <taxon>Methanomicrobia</taxon>
        <taxon>Methanomicrobiales</taxon>
        <taxon>Methanomicrobiaceae</taxon>
        <taxon>Methanoculleus</taxon>
    </lineage>
</organism>
<proteinExistence type="predicted"/>
<sequence>MMYDLHTHTILSDGELLPIELVRRAAVLGYKTIAITDHADTSNLAYLVEAVSRCREPAECYGVNLLVGVEITHLPPSMIPAAAREAKRLGADIVVVHGESVMEPVAPGTNRTACNCDDVNVLAHPGLVTLDDARAAAEHGVALEITARTGHNRTNGHVVRVAQKAGCRLVVNSDAHNPSDLMSREVRWALTVGAGLTEEESRQILSLDVLEFLRK</sequence>
<dbReference type="Proteomes" id="UP000054323">
    <property type="component" value="Unassembled WGS sequence"/>
</dbReference>
<dbReference type="PANTHER" id="PTHR36928">
    <property type="entry name" value="PHOSPHATASE YCDX-RELATED"/>
    <property type="match status" value="1"/>
</dbReference>
<feature type="domain" description="Polymerase/histidinol phosphatase N-terminal" evidence="1">
    <location>
        <begin position="3"/>
        <end position="75"/>
    </location>
</feature>
<dbReference type="GO" id="GO:0042578">
    <property type="term" value="F:phosphoric ester hydrolase activity"/>
    <property type="evidence" value="ECO:0007669"/>
    <property type="project" value="TreeGrafter"/>
</dbReference>
<dbReference type="GO" id="GO:0008270">
    <property type="term" value="F:zinc ion binding"/>
    <property type="evidence" value="ECO:0007669"/>
    <property type="project" value="TreeGrafter"/>
</dbReference>
<evidence type="ECO:0000259" key="1">
    <source>
        <dbReference type="SMART" id="SM00481"/>
    </source>
</evidence>
<dbReference type="InterPro" id="IPR050243">
    <property type="entry name" value="PHP_phosphatase"/>
</dbReference>
<protein>
    <submittedName>
        <fullName evidence="2">PHP C-terminal domain protein</fullName>
    </submittedName>
</protein>
<reference evidence="3" key="1">
    <citation type="journal article" date="2015" name="MBio">
        <title>Genome-Resolved Metagenomic Analysis Reveals Roles for Candidate Phyla and Other Microbial Community Members in Biogeochemical Transformations in Oil Reservoirs.</title>
        <authorList>
            <person name="Hu P."/>
            <person name="Tom L."/>
            <person name="Singh A."/>
            <person name="Thomas B.C."/>
            <person name="Baker B.J."/>
            <person name="Piceno Y.M."/>
            <person name="Andersen G.L."/>
            <person name="Banfield J.F."/>
        </authorList>
    </citation>
    <scope>NUCLEOTIDE SEQUENCE [LARGE SCALE GENOMIC DNA]</scope>
</reference>
<gene>
    <name evidence="2" type="ORF">XD82_1411</name>
</gene>
<evidence type="ECO:0000313" key="2">
    <source>
        <dbReference type="EMBL" id="KUK60937.1"/>
    </source>
</evidence>
<dbReference type="PATRIC" id="fig|2198.4.peg.1796"/>
<dbReference type="InterPro" id="IPR016195">
    <property type="entry name" value="Pol/histidinol_Pase-like"/>
</dbReference>
<dbReference type="Pfam" id="PF02811">
    <property type="entry name" value="PHP"/>
    <property type="match status" value="1"/>
</dbReference>
<dbReference type="NCBIfam" id="NF004981">
    <property type="entry name" value="PRK06361.1"/>
    <property type="match status" value="1"/>
</dbReference>
<dbReference type="InterPro" id="IPR003141">
    <property type="entry name" value="Pol/His_phosphatase_N"/>
</dbReference>
<dbReference type="AlphaFoldDB" id="A0A117LQ16"/>
<evidence type="ECO:0000313" key="3">
    <source>
        <dbReference type="Proteomes" id="UP000054323"/>
    </source>
</evidence>
<accession>A0A117LQ16</accession>
<dbReference type="CDD" id="cd07432">
    <property type="entry name" value="PHP_HisPPase"/>
    <property type="match status" value="1"/>
</dbReference>
<name>A0A117LQ16_9EURY</name>
<dbReference type="GO" id="GO:0005829">
    <property type="term" value="C:cytosol"/>
    <property type="evidence" value="ECO:0007669"/>
    <property type="project" value="TreeGrafter"/>
</dbReference>
<dbReference type="EMBL" id="LGGD01000188">
    <property type="protein sequence ID" value="KUK60937.1"/>
    <property type="molecule type" value="Genomic_DNA"/>
</dbReference>
<dbReference type="InterPro" id="IPR004013">
    <property type="entry name" value="PHP_dom"/>
</dbReference>
<dbReference type="PANTHER" id="PTHR36928:SF1">
    <property type="entry name" value="PHOSPHATASE YCDX-RELATED"/>
    <property type="match status" value="1"/>
</dbReference>
<dbReference type="SUPFAM" id="SSF89550">
    <property type="entry name" value="PHP domain-like"/>
    <property type="match status" value="1"/>
</dbReference>